<organism evidence="2 3">
    <name type="scientific">Geojedonia litorea</name>
    <dbReference type="NCBI Taxonomy" id="1268269"/>
    <lineage>
        <taxon>Bacteria</taxon>
        <taxon>Pseudomonadati</taxon>
        <taxon>Bacteroidota</taxon>
        <taxon>Flavobacteriia</taxon>
        <taxon>Flavobacteriales</taxon>
        <taxon>Flavobacteriaceae</taxon>
        <taxon>Geojedonia</taxon>
    </lineage>
</organism>
<sequence length="391" mass="44120">MQNIVKYLIILVLSSQCTMAQNSNNSPLGTTNLLSLLKAVPSFQDTPETAFKYKCNGDIYCQSGSALDKQYEVFKNKMITYQSDMQAVFNAKHQAYLDEKGTDGIYQDQMNLINQNEIIQSMGGIEKIKSMTEDQREIAAKNAVANQMSSMTFSPFSEAEMKRMMSDPAYAKQMTAKYNSLSEAQKAALVKGKTTTMDNTISNTDFEQQMEQARTAKNVIDVNTFINSCTEKMARALETFGSKLNSLRISKGNHNDLDANFELEYQNIPLVEMGEGLIPDPYKTKVLRRNYAEKHKQRAAMELELARSEFKQLGVVINNAISEYYSYLDKNQYRINGSMNALYNGTNTEMSLAQLELGIATTIEELARLSFSETSIASGHEQHYQRVLQEK</sequence>
<dbReference type="Proteomes" id="UP001595953">
    <property type="component" value="Unassembled WGS sequence"/>
</dbReference>
<dbReference type="RefSeq" id="WP_387960305.1">
    <property type="nucleotide sequence ID" value="NZ_JBHSGP010000004.1"/>
</dbReference>
<feature type="signal peptide" evidence="1">
    <location>
        <begin position="1"/>
        <end position="20"/>
    </location>
</feature>
<evidence type="ECO:0000256" key="1">
    <source>
        <dbReference type="SAM" id="SignalP"/>
    </source>
</evidence>
<protein>
    <recommendedName>
        <fullName evidence="4">Outer membrane efflux protein</fullName>
    </recommendedName>
</protein>
<proteinExistence type="predicted"/>
<evidence type="ECO:0008006" key="4">
    <source>
        <dbReference type="Google" id="ProtNLM"/>
    </source>
</evidence>
<feature type="chain" id="PRO_5045574071" description="Outer membrane efflux protein" evidence="1">
    <location>
        <begin position="21"/>
        <end position="391"/>
    </location>
</feature>
<keyword evidence="1" id="KW-0732">Signal</keyword>
<reference evidence="3" key="1">
    <citation type="journal article" date="2019" name="Int. J. Syst. Evol. Microbiol.">
        <title>The Global Catalogue of Microorganisms (GCM) 10K type strain sequencing project: providing services to taxonomists for standard genome sequencing and annotation.</title>
        <authorList>
            <consortium name="The Broad Institute Genomics Platform"/>
            <consortium name="The Broad Institute Genome Sequencing Center for Infectious Disease"/>
            <person name="Wu L."/>
            <person name="Ma J."/>
        </authorList>
    </citation>
    <scope>NUCLEOTIDE SEQUENCE [LARGE SCALE GENOMIC DNA]</scope>
    <source>
        <strain evidence="3">CCUG 63682</strain>
    </source>
</reference>
<evidence type="ECO:0000313" key="3">
    <source>
        <dbReference type="Proteomes" id="UP001595953"/>
    </source>
</evidence>
<dbReference type="EMBL" id="JBHSGP010000004">
    <property type="protein sequence ID" value="MFC4721013.1"/>
    <property type="molecule type" value="Genomic_DNA"/>
</dbReference>
<gene>
    <name evidence="2" type="ORF">ACFO5O_01665</name>
</gene>
<comment type="caution">
    <text evidence="2">The sequence shown here is derived from an EMBL/GenBank/DDBJ whole genome shotgun (WGS) entry which is preliminary data.</text>
</comment>
<evidence type="ECO:0000313" key="2">
    <source>
        <dbReference type="EMBL" id="MFC4721013.1"/>
    </source>
</evidence>
<keyword evidence="3" id="KW-1185">Reference proteome</keyword>
<accession>A0ABV9N206</accession>
<name>A0ABV9N206_9FLAO</name>